<feature type="region of interest" description="Disordered" evidence="1">
    <location>
        <begin position="1"/>
        <end position="27"/>
    </location>
</feature>
<evidence type="ECO:0000313" key="3">
    <source>
        <dbReference type="Proteomes" id="UP000249135"/>
    </source>
</evidence>
<comment type="caution">
    <text evidence="2">The sequence shown here is derived from an EMBL/GenBank/DDBJ whole genome shotgun (WGS) entry which is preliminary data.</text>
</comment>
<dbReference type="AlphaFoldDB" id="A0A2W5PDW9"/>
<evidence type="ECO:0000256" key="1">
    <source>
        <dbReference type="SAM" id="MobiDB-lite"/>
    </source>
</evidence>
<organism evidence="2 3">
    <name type="scientific">Variovorax paradoxus</name>
    <dbReference type="NCBI Taxonomy" id="34073"/>
    <lineage>
        <taxon>Bacteria</taxon>
        <taxon>Pseudomonadati</taxon>
        <taxon>Pseudomonadota</taxon>
        <taxon>Betaproteobacteria</taxon>
        <taxon>Burkholderiales</taxon>
        <taxon>Comamonadaceae</taxon>
        <taxon>Variovorax</taxon>
    </lineage>
</organism>
<reference evidence="2 3" key="1">
    <citation type="submission" date="2017-08" db="EMBL/GenBank/DDBJ databases">
        <title>Infants hospitalized years apart are colonized by the same room-sourced microbial strains.</title>
        <authorList>
            <person name="Brooks B."/>
            <person name="Olm M.R."/>
            <person name="Firek B.A."/>
            <person name="Baker R."/>
            <person name="Thomas B.C."/>
            <person name="Morowitz M.J."/>
            <person name="Banfield J.F."/>
        </authorList>
    </citation>
    <scope>NUCLEOTIDE SEQUENCE [LARGE SCALE GENOMIC DNA]</scope>
    <source>
        <strain evidence="2">S2_005_003_R2_41</strain>
    </source>
</reference>
<proteinExistence type="predicted"/>
<accession>A0A2W5PDW9</accession>
<name>A0A2W5PDW9_VARPD</name>
<dbReference type="Proteomes" id="UP000249135">
    <property type="component" value="Unassembled WGS sequence"/>
</dbReference>
<dbReference type="EMBL" id="QFPP01000565">
    <property type="protein sequence ID" value="PZQ64041.1"/>
    <property type="molecule type" value="Genomic_DNA"/>
</dbReference>
<gene>
    <name evidence="2" type="ORF">DI563_27100</name>
</gene>
<sequence length="144" mass="14403">MTADEASATGVGRRHTGRSSTEAVGASVRGAAAGGSLTVTDTGSLAGKDSAIAWSRVLSSGWGVRALATFSACAGCSAVGKAKAGGDWSFMVGTPWSGSVVVQCEPHEAAPTSSGALWEEPAMRVGVRARHRLGTAWAQSAIGL</sequence>
<evidence type="ECO:0000313" key="2">
    <source>
        <dbReference type="EMBL" id="PZQ64041.1"/>
    </source>
</evidence>
<protein>
    <submittedName>
        <fullName evidence="2">Uncharacterized protein</fullName>
    </submittedName>
</protein>